<proteinExistence type="predicted"/>
<reference evidence="1 2" key="1">
    <citation type="journal article" date="2019" name="Int. J. Syst. Evol. Microbiol.">
        <title>The Global Catalogue of Microorganisms (GCM) 10K type strain sequencing project: providing services to taxonomists for standard genome sequencing and annotation.</title>
        <authorList>
            <consortium name="The Broad Institute Genomics Platform"/>
            <consortium name="The Broad Institute Genome Sequencing Center for Infectious Disease"/>
            <person name="Wu L."/>
            <person name="Ma J."/>
        </authorList>
    </citation>
    <scope>NUCLEOTIDE SEQUENCE [LARGE SCALE GENOMIC DNA]</scope>
    <source>
        <strain evidence="1 2">JCM 12140</strain>
    </source>
</reference>
<accession>A0ABN1ZCC9</accession>
<keyword evidence="2" id="KW-1185">Reference proteome</keyword>
<organism evidence="1 2">
    <name type="scientific">Curtobacterium herbarum</name>
    <dbReference type="NCBI Taxonomy" id="150122"/>
    <lineage>
        <taxon>Bacteria</taxon>
        <taxon>Bacillati</taxon>
        <taxon>Actinomycetota</taxon>
        <taxon>Actinomycetes</taxon>
        <taxon>Micrococcales</taxon>
        <taxon>Microbacteriaceae</taxon>
        <taxon>Curtobacterium</taxon>
    </lineage>
</organism>
<gene>
    <name evidence="1" type="ORF">GCM10009627_16180</name>
</gene>
<evidence type="ECO:0000313" key="2">
    <source>
        <dbReference type="Proteomes" id="UP001501742"/>
    </source>
</evidence>
<dbReference type="Proteomes" id="UP001501742">
    <property type="component" value="Unassembled WGS sequence"/>
</dbReference>
<sequence>MSDVWVDEWLGTARFARYVDACSGDRARALQLYEWNVQAGQALMHDIAHFEVALRNAYDAAISARWRSRTHWLLDAESPAVVPIWRTKTVKGMKRGADVNTLTRKSVDSAIARCGSAKATSGKVIAEMTLGFWRQLTTNAMEKTVWVPYLHRAFPPGTQRSEVDRAIERVNALRNRIAHHEPISTQSGSVDAEQVHREMLALLRGIAPQVHEHLTATSTVAIVFARRP</sequence>
<comment type="caution">
    <text evidence="1">The sequence shown here is derived from an EMBL/GenBank/DDBJ whole genome shotgun (WGS) entry which is preliminary data.</text>
</comment>
<name>A0ABN1ZCC9_9MICO</name>
<protein>
    <recommendedName>
        <fullName evidence="3">Abi-like protein</fullName>
    </recommendedName>
</protein>
<evidence type="ECO:0000313" key="1">
    <source>
        <dbReference type="EMBL" id="GAA1493272.1"/>
    </source>
</evidence>
<dbReference type="EMBL" id="BAAAJX010000005">
    <property type="protein sequence ID" value="GAA1493272.1"/>
    <property type="molecule type" value="Genomic_DNA"/>
</dbReference>
<evidence type="ECO:0008006" key="3">
    <source>
        <dbReference type="Google" id="ProtNLM"/>
    </source>
</evidence>